<dbReference type="Gene3D" id="2.30.42.10">
    <property type="match status" value="1"/>
</dbReference>
<organism evidence="2">
    <name type="scientific">hydrocarbon metagenome</name>
    <dbReference type="NCBI Taxonomy" id="938273"/>
    <lineage>
        <taxon>unclassified sequences</taxon>
        <taxon>metagenomes</taxon>
        <taxon>ecological metagenomes</taxon>
    </lineage>
</organism>
<gene>
    <name evidence="2" type="ORF">ASZ90_004472</name>
</gene>
<dbReference type="GO" id="GO:0008235">
    <property type="term" value="F:metalloexopeptidase activity"/>
    <property type="evidence" value="ECO:0007669"/>
    <property type="project" value="InterPro"/>
</dbReference>
<dbReference type="AlphaFoldDB" id="A0A0W8FXX6"/>
<dbReference type="SUPFAM" id="SSF55486">
    <property type="entry name" value="Metalloproteases ('zincins'), catalytic domain"/>
    <property type="match status" value="1"/>
</dbReference>
<evidence type="ECO:0000259" key="1">
    <source>
        <dbReference type="PROSITE" id="PS50106"/>
    </source>
</evidence>
<dbReference type="Gene3D" id="1.10.390.10">
    <property type="entry name" value="Neutral Protease Domain 2"/>
    <property type="match status" value="1"/>
</dbReference>
<name>A0A0W8FXX6_9ZZZZ</name>
<reference evidence="2" key="1">
    <citation type="journal article" date="2015" name="Proc. Natl. Acad. Sci. U.S.A.">
        <title>Networks of energetic and metabolic interactions define dynamics in microbial communities.</title>
        <authorList>
            <person name="Embree M."/>
            <person name="Liu J.K."/>
            <person name="Al-Bassam M.M."/>
            <person name="Zengler K."/>
        </authorList>
    </citation>
    <scope>NUCLEOTIDE SEQUENCE</scope>
</reference>
<feature type="domain" description="PDZ" evidence="1">
    <location>
        <begin position="1058"/>
        <end position="1116"/>
    </location>
</feature>
<protein>
    <recommendedName>
        <fullName evidence="1">PDZ domain-containing protein</fullName>
    </recommendedName>
</protein>
<dbReference type="Pfam" id="PF13180">
    <property type="entry name" value="PDZ_2"/>
    <property type="match status" value="1"/>
</dbReference>
<accession>A0A0W8FXX6</accession>
<dbReference type="Pfam" id="PF04389">
    <property type="entry name" value="Peptidase_M28"/>
    <property type="match status" value="1"/>
</dbReference>
<dbReference type="InterPro" id="IPR001478">
    <property type="entry name" value="PDZ"/>
</dbReference>
<sequence length="1128" mass="127137">MFRKITFLFTVFLFTTSLYASSLIHHRITVEIDPVNQTLNAVDEITIPASFFKPVLKFLLNSNLEITCETPGVALKLEEQDVKPENIGMDREDYSLISEISQKKYSIHFDENTGEDVTVKLRFKGKIHYPIKQLGAEYARGFSVSPGIIDERGIYLAGSTQWIPMFDNEHITFELTTILPETWSVVSQGTRTSDKIENGKRIISWNSPEPMEEVYLIAAEFHEYHMSAGATDVMAFLRTPDETLANKYLETTAQYLEMYRKLVGLYPFSKFALVENFWETGYGMPSFTLLGEQIIRFPFILHSSYPHELLHNYWGNSVYVDFKTGNWCEGLTAYMADQLIAEQRGQGDEYRRTTLQKFTDYVTPSNDFPLKEFISRYDAPSEAIGYGKTMMVFNMLREKVGDELFIRGFQKFYRDNKFKTASFDDIRIAFESVTGENLNLFFDQWINRKGAPALNLSDVYVNQAADRYNLQFTLKQVQDDDAFVLDVPIAVYFENKVELKQFEITSKEQSYEMVFSEHPLMIQVDPQFNVFRKLHYNEIPPSLSKIFGSEKLLILLPSKADEFSMNYYKGLADTWSMDATKNIEVKFDNELTELPADVSTWIFGKDNVFTQIISDAVKDYDAELTEDFVRFGKTSFEADKNSYIVSVRHPKNPDAVLVMLSSDNKNAAEGLARKLPHYGKYSYLVFEGDEPANIAKGEWDAVNSPLSAKIKMVDGTEAKEISSVLSRRKALASLEPLFSSERMMQAVEYLASEELAGRAPGTEGIDKAANYIAEQFKTAGLLPGADDESYFQTWEEVVDGEGNKAAVKNIIGIIPGTNPDMKDESVIVSAHYDHIGLGWPGANKQNIGKIHFGADDNASGVAVMLELAHLLGKTLKPQRTIIFVAFTSEESGLLGSKYYVKNMKRFPAKKVIGVLNFDTVGRLGKNKLFVLNSSSAQEWRFIFMGTSYVTGIEAEMVTQDLDASDQRSFIEIGVPGVQFFTAPHEDYHKPTDTSDKIDADGLVKVATFGRESVLYLADREEPLTFKGEIKTGEKKSQTTGTRSVTTGSMPDFTYPGEGVRIADLSSDSPAAKAGLKKGDVIIKLGSYDVKNLSSYSEALKNFNPGDVVDLIYLRDGNENKTLIELIER</sequence>
<dbReference type="InterPro" id="IPR027268">
    <property type="entry name" value="Peptidase_M4/M1_CTD_sf"/>
</dbReference>
<dbReference type="SUPFAM" id="SSF53187">
    <property type="entry name" value="Zn-dependent exopeptidases"/>
    <property type="match status" value="1"/>
</dbReference>
<dbReference type="Pfam" id="PF01433">
    <property type="entry name" value="Peptidase_M1"/>
    <property type="match status" value="1"/>
</dbReference>
<dbReference type="PANTHER" id="PTHR12147">
    <property type="entry name" value="METALLOPEPTIDASE M28 FAMILY MEMBER"/>
    <property type="match status" value="1"/>
</dbReference>
<dbReference type="InterPro" id="IPR014782">
    <property type="entry name" value="Peptidase_M1_dom"/>
</dbReference>
<dbReference type="Gene3D" id="3.40.630.10">
    <property type="entry name" value="Zn peptidases"/>
    <property type="match status" value="1"/>
</dbReference>
<proteinExistence type="predicted"/>
<dbReference type="SMART" id="SM00228">
    <property type="entry name" value="PDZ"/>
    <property type="match status" value="1"/>
</dbReference>
<dbReference type="PROSITE" id="PS50106">
    <property type="entry name" value="PDZ"/>
    <property type="match status" value="1"/>
</dbReference>
<dbReference type="InterPro" id="IPR045175">
    <property type="entry name" value="M28_fam"/>
</dbReference>
<dbReference type="Gene3D" id="2.60.40.1730">
    <property type="entry name" value="tricorn interacting facor f3 domain"/>
    <property type="match status" value="1"/>
</dbReference>
<dbReference type="EMBL" id="LNQE01000622">
    <property type="protein sequence ID" value="KUG25700.1"/>
    <property type="molecule type" value="Genomic_DNA"/>
</dbReference>
<dbReference type="InterPro" id="IPR036034">
    <property type="entry name" value="PDZ_sf"/>
</dbReference>
<dbReference type="SUPFAM" id="SSF50156">
    <property type="entry name" value="PDZ domain-like"/>
    <property type="match status" value="1"/>
</dbReference>
<dbReference type="GO" id="GO:0008270">
    <property type="term" value="F:zinc ion binding"/>
    <property type="evidence" value="ECO:0007669"/>
    <property type="project" value="InterPro"/>
</dbReference>
<dbReference type="InterPro" id="IPR007484">
    <property type="entry name" value="Peptidase_M28"/>
</dbReference>
<dbReference type="GO" id="GO:0006508">
    <property type="term" value="P:proteolysis"/>
    <property type="evidence" value="ECO:0007669"/>
    <property type="project" value="InterPro"/>
</dbReference>
<evidence type="ECO:0000313" key="2">
    <source>
        <dbReference type="EMBL" id="KUG25700.1"/>
    </source>
</evidence>
<comment type="caution">
    <text evidence="2">The sequence shown here is derived from an EMBL/GenBank/DDBJ whole genome shotgun (WGS) entry which is preliminary data.</text>
</comment>
<dbReference type="InterPro" id="IPR042097">
    <property type="entry name" value="Aminopeptidase_N-like_N_sf"/>
</dbReference>
<dbReference type="PANTHER" id="PTHR12147:SF26">
    <property type="entry name" value="PEPTIDASE M28 DOMAIN-CONTAINING PROTEIN"/>
    <property type="match status" value="1"/>
</dbReference>